<dbReference type="Gene3D" id="1.25.40.20">
    <property type="entry name" value="Ankyrin repeat-containing domain"/>
    <property type="match status" value="1"/>
</dbReference>
<accession>A0A9P3PQ33</accession>
<name>A0A9P3PQ33_LYOSH</name>
<dbReference type="Proteomes" id="UP001063166">
    <property type="component" value="Unassembled WGS sequence"/>
</dbReference>
<protein>
    <recommendedName>
        <fullName evidence="3">Ankyrin repeat domain-containing protein</fullName>
    </recommendedName>
</protein>
<comment type="caution">
    <text evidence="1">The sequence shown here is derived from an EMBL/GenBank/DDBJ whole genome shotgun (WGS) entry which is preliminary data.</text>
</comment>
<evidence type="ECO:0000313" key="1">
    <source>
        <dbReference type="EMBL" id="GLB40552.1"/>
    </source>
</evidence>
<evidence type="ECO:0008006" key="3">
    <source>
        <dbReference type="Google" id="ProtNLM"/>
    </source>
</evidence>
<organism evidence="1 2">
    <name type="scientific">Lyophyllum shimeji</name>
    <name type="common">Hon-shimeji</name>
    <name type="synonym">Tricholoma shimeji</name>
    <dbReference type="NCBI Taxonomy" id="47721"/>
    <lineage>
        <taxon>Eukaryota</taxon>
        <taxon>Fungi</taxon>
        <taxon>Dikarya</taxon>
        <taxon>Basidiomycota</taxon>
        <taxon>Agaricomycotina</taxon>
        <taxon>Agaricomycetes</taxon>
        <taxon>Agaricomycetidae</taxon>
        <taxon>Agaricales</taxon>
        <taxon>Tricholomatineae</taxon>
        <taxon>Lyophyllaceae</taxon>
        <taxon>Lyophyllum</taxon>
    </lineage>
</organism>
<dbReference type="InterPro" id="IPR036770">
    <property type="entry name" value="Ankyrin_rpt-contain_sf"/>
</dbReference>
<proteinExistence type="predicted"/>
<gene>
    <name evidence="1" type="ORF">LshimejAT787_0804230</name>
</gene>
<dbReference type="EMBL" id="BRPK01000008">
    <property type="protein sequence ID" value="GLB40552.1"/>
    <property type="molecule type" value="Genomic_DNA"/>
</dbReference>
<keyword evidence="2" id="KW-1185">Reference proteome</keyword>
<dbReference type="OrthoDB" id="539213at2759"/>
<reference evidence="1" key="1">
    <citation type="submission" date="2022-07" db="EMBL/GenBank/DDBJ databases">
        <title>The genome of Lyophyllum shimeji provides insight into the initial evolution of ectomycorrhizal fungal genome.</title>
        <authorList>
            <person name="Kobayashi Y."/>
            <person name="Shibata T."/>
            <person name="Hirakawa H."/>
            <person name="Shigenobu S."/>
            <person name="Nishiyama T."/>
            <person name="Yamada A."/>
            <person name="Hasebe M."/>
            <person name="Kawaguchi M."/>
        </authorList>
    </citation>
    <scope>NUCLEOTIDE SEQUENCE</scope>
    <source>
        <strain evidence="1">AT787</strain>
    </source>
</reference>
<evidence type="ECO:0000313" key="2">
    <source>
        <dbReference type="Proteomes" id="UP001063166"/>
    </source>
</evidence>
<dbReference type="SUPFAM" id="SSF48403">
    <property type="entry name" value="Ankyrin repeat"/>
    <property type="match status" value="1"/>
</dbReference>
<dbReference type="AlphaFoldDB" id="A0A9P3PQ33"/>
<sequence>MSHVGLETLPVELLYEIQLFALSESLPITSRHLHGVFRWAPVSFGSEYLLGRILSNGPASVSAIFTKALRYPLCTREVLDSLCRRLPRGHHRGQFELPRRLFRSLAPKTGPIQWKEREHPLPFLRYLFETPNIPHPNVNAHDGYALTKAVHAKFLPLIRFLLDHGADPGYKDSLAVLVAIRQRDLGLVKLLIEREESPYEPGGGRAGKRKRRKLEDRVEVNRAMLRAAVKCDARDIVEYLTREKGCVPDMQTLLMMTR</sequence>